<feature type="non-terminal residue" evidence="2">
    <location>
        <position position="76"/>
    </location>
</feature>
<dbReference type="EMBL" id="UINC01177335">
    <property type="protein sequence ID" value="SVD84917.1"/>
    <property type="molecule type" value="Genomic_DNA"/>
</dbReference>
<gene>
    <name evidence="2" type="ORF">METZ01_LOCUS437771</name>
</gene>
<dbReference type="Gene3D" id="2.40.50.100">
    <property type="match status" value="1"/>
</dbReference>
<protein>
    <recommendedName>
        <fullName evidence="1">Lipoyl-binding domain-containing protein</fullName>
    </recommendedName>
</protein>
<reference evidence="2" key="1">
    <citation type="submission" date="2018-05" db="EMBL/GenBank/DDBJ databases">
        <authorList>
            <person name="Lanie J.A."/>
            <person name="Ng W.-L."/>
            <person name="Kazmierczak K.M."/>
            <person name="Andrzejewski T.M."/>
            <person name="Davidsen T.M."/>
            <person name="Wayne K.J."/>
            <person name="Tettelin H."/>
            <person name="Glass J.I."/>
            <person name="Rusch D."/>
            <person name="Podicherti R."/>
            <person name="Tsui H.-C.T."/>
            <person name="Winkler M.E."/>
        </authorList>
    </citation>
    <scope>NUCLEOTIDE SEQUENCE</scope>
</reference>
<name>A0A382YNM9_9ZZZZ</name>
<organism evidence="2">
    <name type="scientific">marine metagenome</name>
    <dbReference type="NCBI Taxonomy" id="408172"/>
    <lineage>
        <taxon>unclassified sequences</taxon>
        <taxon>metagenomes</taxon>
        <taxon>ecological metagenomes</taxon>
    </lineage>
</organism>
<evidence type="ECO:0000313" key="2">
    <source>
        <dbReference type="EMBL" id="SVD84917.1"/>
    </source>
</evidence>
<feature type="domain" description="Lipoyl-binding" evidence="1">
    <location>
        <begin position="5"/>
        <end position="73"/>
    </location>
</feature>
<accession>A0A382YNM9</accession>
<dbReference type="AlphaFoldDB" id="A0A382YNM9"/>
<dbReference type="InterPro" id="IPR000089">
    <property type="entry name" value="Biotin_lipoyl"/>
</dbReference>
<dbReference type="SUPFAM" id="SSF51230">
    <property type="entry name" value="Single hybrid motif"/>
    <property type="match status" value="1"/>
</dbReference>
<dbReference type="CDD" id="cd06849">
    <property type="entry name" value="lipoyl_domain"/>
    <property type="match status" value="1"/>
</dbReference>
<evidence type="ECO:0000259" key="1">
    <source>
        <dbReference type="Pfam" id="PF00364"/>
    </source>
</evidence>
<dbReference type="Pfam" id="PF00364">
    <property type="entry name" value="Biotin_lipoyl"/>
    <property type="match status" value="1"/>
</dbReference>
<proteinExistence type="predicted"/>
<sequence>MSTPIIMPRLGDFMTEGVITKIYKLSGDFVKQGEIIVEIETEKINYDLESIEEGIFYTDTNIGDTILVDDIIGYLL</sequence>
<dbReference type="InterPro" id="IPR011053">
    <property type="entry name" value="Single_hybrid_motif"/>
</dbReference>